<keyword evidence="4" id="KW-0804">Transcription</keyword>
<reference evidence="8" key="1">
    <citation type="submission" date="2020-11" db="EMBL/GenBank/DDBJ databases">
        <authorList>
            <person name="Tran Van P."/>
        </authorList>
    </citation>
    <scope>NUCLEOTIDE SEQUENCE</scope>
</reference>
<proteinExistence type="inferred from homology"/>
<dbReference type="SMART" id="SM01401">
    <property type="entry name" value="Sds3"/>
    <property type="match status" value="1"/>
</dbReference>
<evidence type="ECO:0000256" key="1">
    <source>
        <dbReference type="ARBA" id="ARBA00004123"/>
    </source>
</evidence>
<feature type="region of interest" description="Disordered" evidence="7">
    <location>
        <begin position="1"/>
        <end position="54"/>
    </location>
</feature>
<dbReference type="GO" id="GO:0010468">
    <property type="term" value="P:regulation of gene expression"/>
    <property type="evidence" value="ECO:0007669"/>
    <property type="project" value="UniProtKB-ARBA"/>
</dbReference>
<evidence type="ECO:0000256" key="5">
    <source>
        <dbReference type="ARBA" id="ARBA00023242"/>
    </source>
</evidence>
<evidence type="ECO:0000256" key="6">
    <source>
        <dbReference type="ARBA" id="ARBA00038256"/>
    </source>
</evidence>
<feature type="compositionally biased region" description="Acidic residues" evidence="7">
    <location>
        <begin position="37"/>
        <end position="49"/>
    </location>
</feature>
<dbReference type="EMBL" id="OE183246">
    <property type="protein sequence ID" value="CAD7575480.1"/>
    <property type="molecule type" value="Genomic_DNA"/>
</dbReference>
<dbReference type="Gene3D" id="1.20.5.1500">
    <property type="match status" value="1"/>
</dbReference>
<evidence type="ECO:0000256" key="2">
    <source>
        <dbReference type="ARBA" id="ARBA00022491"/>
    </source>
</evidence>
<evidence type="ECO:0000256" key="4">
    <source>
        <dbReference type="ARBA" id="ARBA00023163"/>
    </source>
</evidence>
<gene>
    <name evidence="8" type="ORF">TCMB3V08_LOCUS8071</name>
</gene>
<dbReference type="FunFam" id="1.20.5.1500:FF:000002">
    <property type="entry name" value="breast cancer metastasis-suppressor 1-like protein-A"/>
    <property type="match status" value="1"/>
</dbReference>
<protein>
    <submittedName>
        <fullName evidence="8">(California timema) hypothetical protein</fullName>
    </submittedName>
</protein>
<comment type="similarity">
    <text evidence="6">Belongs to the BRMS1 family.</text>
</comment>
<evidence type="ECO:0000256" key="3">
    <source>
        <dbReference type="ARBA" id="ARBA00023015"/>
    </source>
</evidence>
<accession>A0A7R9JA27</accession>
<evidence type="ECO:0000313" key="8">
    <source>
        <dbReference type="EMBL" id="CAD7575480.1"/>
    </source>
</evidence>
<keyword evidence="3" id="KW-0805">Transcription regulation</keyword>
<sequence>MPGIKDDREDSDGEEMDHDSGESDKSSTSCDSSEPPSDSDDSSEMDEEECERRRSECMENLMDLERQFTLLREQLYRERITQVDTKLSEVRSGRAQEYLQPLEQLQKNMRIRTEVAGILREFRLTNISNKFEAEEQASRQNYEVWGVLSGGVPESEKSLLWDSIQGELQEKVRRLEEDRNSVDLSADLWLVERNYGKPIRRGKVSEPGRRKPVTVSGPYIVYMLSDSDILEDWTAIKKALSVSKRKSDRECFLSSHMMPNLCAWGSGIPGACVASVGGDIVH</sequence>
<feature type="compositionally biased region" description="Low complexity" evidence="7">
    <location>
        <begin position="26"/>
        <end position="36"/>
    </location>
</feature>
<dbReference type="PANTHER" id="PTHR21964">
    <property type="entry name" value="BREAST CANCER METASTASIS-SUPPRESSOR 1"/>
    <property type="match status" value="1"/>
</dbReference>
<evidence type="ECO:0000256" key="7">
    <source>
        <dbReference type="SAM" id="MobiDB-lite"/>
    </source>
</evidence>
<organism evidence="8">
    <name type="scientific">Timema californicum</name>
    <name type="common">California timema</name>
    <name type="synonym">Walking stick</name>
    <dbReference type="NCBI Taxonomy" id="61474"/>
    <lineage>
        <taxon>Eukaryota</taxon>
        <taxon>Metazoa</taxon>
        <taxon>Ecdysozoa</taxon>
        <taxon>Arthropoda</taxon>
        <taxon>Hexapoda</taxon>
        <taxon>Insecta</taxon>
        <taxon>Pterygota</taxon>
        <taxon>Neoptera</taxon>
        <taxon>Polyneoptera</taxon>
        <taxon>Phasmatodea</taxon>
        <taxon>Timematodea</taxon>
        <taxon>Timematoidea</taxon>
        <taxon>Timematidae</taxon>
        <taxon>Timema</taxon>
    </lineage>
</organism>
<dbReference type="InterPro" id="IPR013907">
    <property type="entry name" value="Sds3"/>
</dbReference>
<name>A0A7R9JA27_TIMCA</name>
<dbReference type="Pfam" id="PF08598">
    <property type="entry name" value="Sds3"/>
    <property type="match status" value="1"/>
</dbReference>
<dbReference type="GO" id="GO:0005654">
    <property type="term" value="C:nucleoplasm"/>
    <property type="evidence" value="ECO:0007669"/>
    <property type="project" value="UniProtKB-ARBA"/>
</dbReference>
<comment type="subcellular location">
    <subcellularLocation>
        <location evidence="1">Nucleus</location>
    </subcellularLocation>
</comment>
<keyword evidence="2" id="KW-0678">Repressor</keyword>
<keyword evidence="5" id="KW-0539">Nucleus</keyword>
<dbReference type="AlphaFoldDB" id="A0A7R9JA27"/>